<dbReference type="EMBL" id="JAUUUU010000004">
    <property type="protein sequence ID" value="MDP1520955.1"/>
    <property type="molecule type" value="Genomic_DNA"/>
</dbReference>
<dbReference type="SMART" id="SM00062">
    <property type="entry name" value="PBPb"/>
    <property type="match status" value="1"/>
</dbReference>
<protein>
    <submittedName>
        <fullName evidence="5">Transporter substrate-binding domain-containing protein</fullName>
    </submittedName>
</protein>
<comment type="similarity">
    <text evidence="1">Belongs to the bacterial solute-binding protein 3 family.</text>
</comment>
<keyword evidence="2 3" id="KW-0732">Signal</keyword>
<dbReference type="SUPFAM" id="SSF53850">
    <property type="entry name" value="Periplasmic binding protein-like II"/>
    <property type="match status" value="1"/>
</dbReference>
<sequence length="254" mass="28147">MNRQKLPIWLSLMLLLGMALPVSAGTLAEIKHKNVFKICVNRHALPFSESDGPLPGAHVEMAKLVARELGVSLDYSWVTFRHRAKYNQCDAFMGVAVLGDGEGFVKKTQPYLDVKMYVVSKPGLNITRLEDLDGLKVATPSASLAHSILVKRPKVQLFVSLVEDHQMLDAVANGDVDAAVVANTGIGWYKKNHPDVDFSLTSAEFIHSFNGYPMAIGLRKTDQAMLDRVNEILDKLTKSGELQEIFKKYGIDHK</sequence>
<evidence type="ECO:0000256" key="3">
    <source>
        <dbReference type="SAM" id="SignalP"/>
    </source>
</evidence>
<dbReference type="RefSeq" id="WP_305170558.1">
    <property type="nucleotide sequence ID" value="NZ_JAUUUU010000004.1"/>
</dbReference>
<feature type="domain" description="Solute-binding protein family 3/N-terminal" evidence="4">
    <location>
        <begin position="35"/>
        <end position="252"/>
    </location>
</feature>
<feature type="chain" id="PRO_5043958973" evidence="3">
    <location>
        <begin position="25"/>
        <end position="254"/>
    </location>
</feature>
<proteinExistence type="inferred from homology"/>
<name>A0AAW8B6X6_9GAMM</name>
<dbReference type="PANTHER" id="PTHR35936">
    <property type="entry name" value="MEMBRANE-BOUND LYTIC MUREIN TRANSGLYCOSYLASE F"/>
    <property type="match status" value="1"/>
</dbReference>
<dbReference type="Proteomes" id="UP001178354">
    <property type="component" value="Unassembled WGS sequence"/>
</dbReference>
<dbReference type="Gene3D" id="3.40.190.10">
    <property type="entry name" value="Periplasmic binding protein-like II"/>
    <property type="match status" value="2"/>
</dbReference>
<reference evidence="5" key="2">
    <citation type="submission" date="2023-08" db="EMBL/GenBank/DDBJ databases">
        <authorList>
            <person name="Luo J."/>
        </authorList>
    </citation>
    <scope>NUCLEOTIDE SEQUENCE</scope>
    <source>
        <strain evidence="5">DSM 25064</strain>
    </source>
</reference>
<dbReference type="InterPro" id="IPR001638">
    <property type="entry name" value="Solute-binding_3/MltF_N"/>
</dbReference>
<reference evidence="5" key="1">
    <citation type="journal article" date="2010" name="Int. J. Syst. Evol. Microbiol.">
        <title>Porticoccus litoralis gen. nov., sp. nov., a gammaproteobacterium isolated from the Yellow Sea.</title>
        <authorList>
            <person name="Oh H.M."/>
            <person name="Kim H."/>
            <person name="Kim K.M."/>
            <person name="Min G.S."/>
            <person name="Cho J.C."/>
        </authorList>
    </citation>
    <scope>NUCLEOTIDE SEQUENCE</scope>
    <source>
        <strain evidence="5">DSM 25064</strain>
    </source>
</reference>
<keyword evidence="6" id="KW-1185">Reference proteome</keyword>
<evidence type="ECO:0000259" key="4">
    <source>
        <dbReference type="SMART" id="SM00062"/>
    </source>
</evidence>
<comment type="caution">
    <text evidence="5">The sequence shown here is derived from an EMBL/GenBank/DDBJ whole genome shotgun (WGS) entry which is preliminary data.</text>
</comment>
<accession>A0AAW8B6X6</accession>
<feature type="signal peptide" evidence="3">
    <location>
        <begin position="1"/>
        <end position="24"/>
    </location>
</feature>
<evidence type="ECO:0000256" key="2">
    <source>
        <dbReference type="ARBA" id="ARBA00022729"/>
    </source>
</evidence>
<dbReference type="AlphaFoldDB" id="A0AAW8B6X6"/>
<evidence type="ECO:0000313" key="5">
    <source>
        <dbReference type="EMBL" id="MDP1520955.1"/>
    </source>
</evidence>
<dbReference type="Pfam" id="PF00497">
    <property type="entry name" value="SBP_bac_3"/>
    <property type="match status" value="1"/>
</dbReference>
<organism evidence="5 6">
    <name type="scientific">Porticoccus litoralis</name>
    <dbReference type="NCBI Taxonomy" id="434086"/>
    <lineage>
        <taxon>Bacteria</taxon>
        <taxon>Pseudomonadati</taxon>
        <taxon>Pseudomonadota</taxon>
        <taxon>Gammaproteobacteria</taxon>
        <taxon>Cellvibrionales</taxon>
        <taxon>Porticoccaceae</taxon>
        <taxon>Porticoccus</taxon>
    </lineage>
</organism>
<evidence type="ECO:0000256" key="1">
    <source>
        <dbReference type="ARBA" id="ARBA00010333"/>
    </source>
</evidence>
<gene>
    <name evidence="5" type="ORF">Q8A57_08245</name>
</gene>
<evidence type="ECO:0000313" key="6">
    <source>
        <dbReference type="Proteomes" id="UP001178354"/>
    </source>
</evidence>